<keyword evidence="6" id="KW-0067">ATP-binding</keyword>
<keyword evidence="4" id="KW-0547">Nucleotide-binding</keyword>
<comment type="catalytic activity">
    <reaction evidence="7">
        <text>L-threonyl-[protein] + ATP = O-phospho-L-threonyl-[protein] + ADP + H(+)</text>
        <dbReference type="Rhea" id="RHEA:46608"/>
        <dbReference type="Rhea" id="RHEA-COMP:11060"/>
        <dbReference type="Rhea" id="RHEA-COMP:11605"/>
        <dbReference type="ChEBI" id="CHEBI:15378"/>
        <dbReference type="ChEBI" id="CHEBI:30013"/>
        <dbReference type="ChEBI" id="CHEBI:30616"/>
        <dbReference type="ChEBI" id="CHEBI:61977"/>
        <dbReference type="ChEBI" id="CHEBI:456216"/>
        <dbReference type="EC" id="2.7.11.1"/>
    </reaction>
</comment>
<evidence type="ECO:0000256" key="2">
    <source>
        <dbReference type="ARBA" id="ARBA00022527"/>
    </source>
</evidence>
<keyword evidence="11" id="KW-1185">Reference proteome</keyword>
<evidence type="ECO:0000313" key="10">
    <source>
        <dbReference type="EMBL" id="KAK8533979.1"/>
    </source>
</evidence>
<dbReference type="InterPro" id="IPR000719">
    <property type="entry name" value="Prot_kinase_dom"/>
</dbReference>
<dbReference type="Gene3D" id="1.10.510.10">
    <property type="entry name" value="Transferase(Phosphotransferase) domain 1"/>
    <property type="match status" value="1"/>
</dbReference>
<dbReference type="PROSITE" id="PS50011">
    <property type="entry name" value="PROTEIN_KINASE_DOM"/>
    <property type="match status" value="1"/>
</dbReference>
<dbReference type="EMBL" id="JBBPBM010000032">
    <property type="protein sequence ID" value="KAK8533979.1"/>
    <property type="molecule type" value="Genomic_DNA"/>
</dbReference>
<feature type="domain" description="Protein kinase" evidence="9">
    <location>
        <begin position="1"/>
        <end position="155"/>
    </location>
</feature>
<keyword evidence="3" id="KW-0808">Transferase</keyword>
<dbReference type="Pfam" id="PF00069">
    <property type="entry name" value="Pkinase"/>
    <property type="match status" value="1"/>
</dbReference>
<dbReference type="Proteomes" id="UP001472677">
    <property type="component" value="Unassembled WGS sequence"/>
</dbReference>
<evidence type="ECO:0000259" key="9">
    <source>
        <dbReference type="PROSITE" id="PS50011"/>
    </source>
</evidence>
<comment type="caution">
    <text evidence="10">The sequence shown here is derived from an EMBL/GenBank/DDBJ whole genome shotgun (WGS) entry which is preliminary data.</text>
</comment>
<reference evidence="10 11" key="1">
    <citation type="journal article" date="2024" name="G3 (Bethesda)">
        <title>Genome assembly of Hibiscus sabdariffa L. provides insights into metabolisms of medicinal natural products.</title>
        <authorList>
            <person name="Kim T."/>
        </authorList>
    </citation>
    <scope>NUCLEOTIDE SEQUENCE [LARGE SCALE GENOMIC DNA]</scope>
    <source>
        <strain evidence="10">TK-2024</strain>
        <tissue evidence="10">Old leaves</tissue>
    </source>
</reference>
<name>A0ABR2DAP5_9ROSI</name>
<protein>
    <recommendedName>
        <fullName evidence="1">non-specific serine/threonine protein kinase</fullName>
        <ecNumber evidence="1">2.7.11.1</ecNumber>
    </recommendedName>
</protein>
<evidence type="ECO:0000256" key="6">
    <source>
        <dbReference type="ARBA" id="ARBA00022840"/>
    </source>
</evidence>
<dbReference type="PANTHER" id="PTHR48005">
    <property type="entry name" value="LEUCINE RICH REPEAT KINASE 2"/>
    <property type="match status" value="1"/>
</dbReference>
<proteinExistence type="predicted"/>
<gene>
    <name evidence="10" type="ORF">V6N12_047381</name>
</gene>
<keyword evidence="2" id="KW-0723">Serine/threonine-protein kinase</keyword>
<sequence>MFLVYEYLENGSLFYALSIDDEAVELDWSKRVNIVKDFGTAKLLDPNSSNRTIMVGTYGYIAPELACSMVVTEKCDVYSFGVLALEVSMGKHPGELLSSSGAQYVMLNEILDPRLSPPTGQKMRDIVFVALVAFACLRTNPKARPTIKSVSQEFLHIKSPIAMTLHEMSLIELKNHEMFLGGEY</sequence>
<comment type="catalytic activity">
    <reaction evidence="8">
        <text>L-seryl-[protein] + ATP = O-phospho-L-seryl-[protein] + ADP + H(+)</text>
        <dbReference type="Rhea" id="RHEA:17989"/>
        <dbReference type="Rhea" id="RHEA-COMP:9863"/>
        <dbReference type="Rhea" id="RHEA-COMP:11604"/>
        <dbReference type="ChEBI" id="CHEBI:15378"/>
        <dbReference type="ChEBI" id="CHEBI:29999"/>
        <dbReference type="ChEBI" id="CHEBI:30616"/>
        <dbReference type="ChEBI" id="CHEBI:83421"/>
        <dbReference type="ChEBI" id="CHEBI:456216"/>
        <dbReference type="EC" id="2.7.11.1"/>
    </reaction>
</comment>
<accession>A0ABR2DAP5</accession>
<evidence type="ECO:0000256" key="7">
    <source>
        <dbReference type="ARBA" id="ARBA00047899"/>
    </source>
</evidence>
<evidence type="ECO:0000256" key="3">
    <source>
        <dbReference type="ARBA" id="ARBA00022679"/>
    </source>
</evidence>
<dbReference type="InterPro" id="IPR011009">
    <property type="entry name" value="Kinase-like_dom_sf"/>
</dbReference>
<evidence type="ECO:0000256" key="5">
    <source>
        <dbReference type="ARBA" id="ARBA00022777"/>
    </source>
</evidence>
<keyword evidence="5" id="KW-0418">Kinase</keyword>
<organism evidence="10 11">
    <name type="scientific">Hibiscus sabdariffa</name>
    <name type="common">roselle</name>
    <dbReference type="NCBI Taxonomy" id="183260"/>
    <lineage>
        <taxon>Eukaryota</taxon>
        <taxon>Viridiplantae</taxon>
        <taxon>Streptophyta</taxon>
        <taxon>Embryophyta</taxon>
        <taxon>Tracheophyta</taxon>
        <taxon>Spermatophyta</taxon>
        <taxon>Magnoliopsida</taxon>
        <taxon>eudicotyledons</taxon>
        <taxon>Gunneridae</taxon>
        <taxon>Pentapetalae</taxon>
        <taxon>rosids</taxon>
        <taxon>malvids</taxon>
        <taxon>Malvales</taxon>
        <taxon>Malvaceae</taxon>
        <taxon>Malvoideae</taxon>
        <taxon>Hibiscus</taxon>
    </lineage>
</organism>
<dbReference type="EC" id="2.7.11.1" evidence="1"/>
<evidence type="ECO:0000313" key="11">
    <source>
        <dbReference type="Proteomes" id="UP001472677"/>
    </source>
</evidence>
<dbReference type="PANTHER" id="PTHR48005:SF16">
    <property type="entry name" value="MDIS1-INTERACTING RECEPTOR LIKE KINASE 2-LIKE ISOFORM X1"/>
    <property type="match status" value="1"/>
</dbReference>
<evidence type="ECO:0000256" key="1">
    <source>
        <dbReference type="ARBA" id="ARBA00012513"/>
    </source>
</evidence>
<dbReference type="InterPro" id="IPR051420">
    <property type="entry name" value="Ser_Thr_Kinases_DiverseReg"/>
</dbReference>
<evidence type="ECO:0000256" key="8">
    <source>
        <dbReference type="ARBA" id="ARBA00048679"/>
    </source>
</evidence>
<evidence type="ECO:0000256" key="4">
    <source>
        <dbReference type="ARBA" id="ARBA00022741"/>
    </source>
</evidence>
<dbReference type="SMART" id="SM00220">
    <property type="entry name" value="S_TKc"/>
    <property type="match status" value="1"/>
</dbReference>
<dbReference type="SUPFAM" id="SSF56112">
    <property type="entry name" value="Protein kinase-like (PK-like)"/>
    <property type="match status" value="1"/>
</dbReference>